<feature type="signal peptide" evidence="2">
    <location>
        <begin position="1"/>
        <end position="20"/>
    </location>
</feature>
<dbReference type="AlphaFoldDB" id="A0A212JD69"/>
<dbReference type="SUPFAM" id="SSF82171">
    <property type="entry name" value="DPP6 N-terminal domain-like"/>
    <property type="match status" value="1"/>
</dbReference>
<dbReference type="Gene3D" id="2.120.10.30">
    <property type="entry name" value="TolB, C-terminal domain"/>
    <property type="match status" value="1"/>
</dbReference>
<dbReference type="RefSeq" id="WP_296948262.1">
    <property type="nucleotide sequence ID" value="NZ_LT599021.1"/>
</dbReference>
<sequence length="306" mass="34522">MLRNASLLIFLSFCLLSIQAQQNKISSILEILNIETSERTTVKEFPYLIEAPNWTYDGQWLIYNSGGKLWKLSPATPTETQEIYTSFAANCNNDHVLSFDGKQIAISHGIKEDGQSRIYTLPIGGGDPQLITPLAPSYLHGWSPDGIYLTYCAERKGNYDVYSIPAKGGVEKRLTHSDGLDDGPEYSPDGNYIWFNSVRTGLMQIWRMKADGTEQTQMTFDETRNSWFPHISPNGELVVFITYYKDDLKPDEHLPNKNVELRIMPTNGGEPKTLAKLFGGQGTINVNSWSPDSKYIAFVSYRLNNQ</sequence>
<dbReference type="PANTHER" id="PTHR36842">
    <property type="entry name" value="PROTEIN TOLB HOMOLOG"/>
    <property type="match status" value="1"/>
</dbReference>
<protein>
    <recommendedName>
        <fullName evidence="4">Transporter</fullName>
    </recommendedName>
</protein>
<evidence type="ECO:0008006" key="4">
    <source>
        <dbReference type="Google" id="ProtNLM"/>
    </source>
</evidence>
<evidence type="ECO:0000256" key="1">
    <source>
        <dbReference type="ARBA" id="ARBA00009820"/>
    </source>
</evidence>
<evidence type="ECO:0000256" key="2">
    <source>
        <dbReference type="SAM" id="SignalP"/>
    </source>
</evidence>
<reference evidence="3" key="1">
    <citation type="submission" date="2016-04" db="EMBL/GenBank/DDBJ databases">
        <authorList>
            <person name="Evans L.H."/>
            <person name="Alamgir A."/>
            <person name="Owens N."/>
            <person name="Weber N.D."/>
            <person name="Virtaneva K."/>
            <person name="Barbian K."/>
            <person name="Babar A."/>
            <person name="Rosenke K."/>
        </authorList>
    </citation>
    <scope>NUCLEOTIDE SEQUENCE</scope>
    <source>
        <strain evidence="3">86-2</strain>
    </source>
</reference>
<keyword evidence="2" id="KW-0732">Signal</keyword>
<accession>A0A212JD69</accession>
<dbReference type="InterPro" id="IPR011659">
    <property type="entry name" value="WD40"/>
</dbReference>
<dbReference type="Pfam" id="PF07676">
    <property type="entry name" value="PD40"/>
    <property type="match status" value="3"/>
</dbReference>
<organism evidence="3">
    <name type="scientific">uncultured Dysgonomonas sp</name>
    <dbReference type="NCBI Taxonomy" id="206096"/>
    <lineage>
        <taxon>Bacteria</taxon>
        <taxon>Pseudomonadati</taxon>
        <taxon>Bacteroidota</taxon>
        <taxon>Bacteroidia</taxon>
        <taxon>Bacteroidales</taxon>
        <taxon>Dysgonomonadaceae</taxon>
        <taxon>Dysgonomonas</taxon>
        <taxon>environmental samples</taxon>
    </lineage>
</organism>
<comment type="similarity">
    <text evidence="1">Belongs to the TolB family.</text>
</comment>
<evidence type="ECO:0000313" key="3">
    <source>
        <dbReference type="EMBL" id="SBV97205.1"/>
    </source>
</evidence>
<feature type="chain" id="PRO_5012623164" description="Transporter" evidence="2">
    <location>
        <begin position="21"/>
        <end position="306"/>
    </location>
</feature>
<dbReference type="EMBL" id="FLUL01000001">
    <property type="protein sequence ID" value="SBV97205.1"/>
    <property type="molecule type" value="Genomic_DNA"/>
</dbReference>
<name>A0A212JD69_9BACT</name>
<dbReference type="InterPro" id="IPR011042">
    <property type="entry name" value="6-blade_b-propeller_TolB-like"/>
</dbReference>
<dbReference type="PANTHER" id="PTHR36842:SF1">
    <property type="entry name" value="PROTEIN TOLB"/>
    <property type="match status" value="1"/>
</dbReference>
<gene>
    <name evidence="3" type="ORF">KL86DYS2_11231</name>
</gene>
<proteinExistence type="inferred from homology"/>